<dbReference type="InterPro" id="IPR027417">
    <property type="entry name" value="P-loop_NTPase"/>
</dbReference>
<comment type="caution">
    <text evidence="3">The sequence shown here is derived from an EMBL/GenBank/DDBJ whole genome shotgun (WGS) entry which is preliminary data.</text>
</comment>
<feature type="region of interest" description="Disordered" evidence="1">
    <location>
        <begin position="55"/>
        <end position="81"/>
    </location>
</feature>
<keyword evidence="3" id="KW-0067">ATP-binding</keyword>
<name>A0ABW6P151_9NOCA</name>
<evidence type="ECO:0000259" key="2">
    <source>
        <dbReference type="PROSITE" id="PS51194"/>
    </source>
</evidence>
<dbReference type="Pfam" id="PF00271">
    <property type="entry name" value="Helicase_C"/>
    <property type="match status" value="1"/>
</dbReference>
<dbReference type="PROSITE" id="PS51194">
    <property type="entry name" value="HELICASE_CTER"/>
    <property type="match status" value="1"/>
</dbReference>
<gene>
    <name evidence="3" type="ORF">ACFYU5_06730</name>
</gene>
<dbReference type="Proteomes" id="UP001601442">
    <property type="component" value="Unassembled WGS sequence"/>
</dbReference>
<evidence type="ECO:0000256" key="1">
    <source>
        <dbReference type="SAM" id="MobiDB-lite"/>
    </source>
</evidence>
<dbReference type="Gene3D" id="3.40.50.300">
    <property type="entry name" value="P-loop containing nucleotide triphosphate hydrolases"/>
    <property type="match status" value="1"/>
</dbReference>
<dbReference type="SUPFAM" id="SSF52540">
    <property type="entry name" value="P-loop containing nucleoside triphosphate hydrolases"/>
    <property type="match status" value="1"/>
</dbReference>
<dbReference type="SMART" id="SM00490">
    <property type="entry name" value="HELICc"/>
    <property type="match status" value="1"/>
</dbReference>
<keyword evidence="3" id="KW-0378">Hydrolase</keyword>
<keyword evidence="4" id="KW-1185">Reference proteome</keyword>
<organism evidence="3 4">
    <name type="scientific">Nocardia aobensis</name>
    <dbReference type="NCBI Taxonomy" id="257277"/>
    <lineage>
        <taxon>Bacteria</taxon>
        <taxon>Bacillati</taxon>
        <taxon>Actinomycetota</taxon>
        <taxon>Actinomycetes</taxon>
        <taxon>Mycobacteriales</taxon>
        <taxon>Nocardiaceae</taxon>
        <taxon>Nocardia</taxon>
    </lineage>
</organism>
<keyword evidence="3" id="KW-0547">Nucleotide-binding</keyword>
<dbReference type="RefSeq" id="WP_387390752.1">
    <property type="nucleotide sequence ID" value="NZ_JBIAMT010000001.1"/>
</dbReference>
<accession>A0ABW6P151</accession>
<dbReference type="CDD" id="cd18785">
    <property type="entry name" value="SF2_C"/>
    <property type="match status" value="1"/>
</dbReference>
<reference evidence="3 4" key="1">
    <citation type="submission" date="2024-10" db="EMBL/GenBank/DDBJ databases">
        <title>The Natural Products Discovery Center: Release of the First 8490 Sequenced Strains for Exploring Actinobacteria Biosynthetic Diversity.</title>
        <authorList>
            <person name="Kalkreuter E."/>
            <person name="Kautsar S.A."/>
            <person name="Yang D."/>
            <person name="Bader C.D."/>
            <person name="Teijaro C.N."/>
            <person name="Fluegel L."/>
            <person name="Davis C.M."/>
            <person name="Simpson J.R."/>
            <person name="Lauterbach L."/>
            <person name="Steele A.D."/>
            <person name="Gui C."/>
            <person name="Meng S."/>
            <person name="Li G."/>
            <person name="Viehrig K."/>
            <person name="Ye F."/>
            <person name="Su P."/>
            <person name="Kiefer A.F."/>
            <person name="Nichols A."/>
            <person name="Cepeda A.J."/>
            <person name="Yan W."/>
            <person name="Fan B."/>
            <person name="Jiang Y."/>
            <person name="Adhikari A."/>
            <person name="Zheng C.-J."/>
            <person name="Schuster L."/>
            <person name="Cowan T.M."/>
            <person name="Smanski M.J."/>
            <person name="Chevrette M.G."/>
            <person name="De Carvalho L.P.S."/>
            <person name="Shen B."/>
        </authorList>
    </citation>
    <scope>NUCLEOTIDE SEQUENCE [LARGE SCALE GENOMIC DNA]</scope>
    <source>
        <strain evidence="3 4">NPDC004119</strain>
    </source>
</reference>
<keyword evidence="3" id="KW-0347">Helicase</keyword>
<evidence type="ECO:0000313" key="3">
    <source>
        <dbReference type="EMBL" id="MFF0496081.1"/>
    </source>
</evidence>
<proteinExistence type="predicted"/>
<protein>
    <submittedName>
        <fullName evidence="3">Helicase-related protein</fullName>
    </submittedName>
</protein>
<dbReference type="GO" id="GO:0004386">
    <property type="term" value="F:helicase activity"/>
    <property type="evidence" value="ECO:0007669"/>
    <property type="project" value="UniProtKB-KW"/>
</dbReference>
<sequence length="1078" mass="118669">MSSAQGTSLDEKYRFRKEMVEELARDVVGPSDGEHEIISEAPLDRYIIGTLWPADGQQQETPEPGGADADASSPSDDNPVAQALMRYPSSVGLTFSVRLADASEVSVLATGASYTVVDADGKPMENTKKKGRSSDWRRLPLELEPVTVAVAEPGVRSPGEIADGLELYVYVRPPRDGVTTVSMALRNTRVPVKGELRDDKAWFQVGLTVSTAVPAIVDRSGHMNVGRDEDLDTSALLYRNKRTFAIGHGCAVDWDTSTHSEAVDLVATTFLPTFEVARARPGLLDESVDLRMSFLASATDTEVVASLRVLTTRYREWIEQLASGLDSGEADVRDALLGTARRHIEYARTAAGRIESGIDLLESDPISMRAFRLANQAMQLQRARQDWVRSGAQGEVGDGAREHWYPFQIAYILLNLPGLVDRHHPDREIADLLWFPTGGGKTEAYLGLAAFSILHRRLLDPEAQGVGVIMRYTLRLLTIQQFERATMLMCSLETVRKGDSDIGSRPFSIGLWVGQGGTPNTLAEARKSLRDLASGRELQSKNPVQLTQCPWCGAMIDHANYRVVKSPDEHLQIRCGTADCDFKDGLPVHVVDEDVYRARPELILGTVDKFAAMAWREDVRKLFARDRIGHPPNLIIQDELHLISGPLGSMVGLYETAVDAACSSDPLKGVADRGRPKVIASTATIRRAEKQIRSVFARSAAQFPPPGINPDESFFAEPALPETQGTRQYVGVMSPGASHATLLVRVYAALLQAAKDIDGDHDTRDPYWTLLGYFNSLRVLGSANLQVEGDVRERLQVVANRKGTETRKLEPVNELTSRVPSSEIPERLKKLEVALSTGKPDDVVLATNMISVGVDIDRLGLMAVMGQPQSSSEYIQATSRVGRKFPGLVVTIFNAARSRDRSHYESFVPYHQALYRAVEATSATPFAARARDRGLHGVLVSLARLLVQELAPDTAAYLATDNWDDLCMVAKIIGERAKTVLTNPAVSFDEDAEHEREATIEQVHELLDVWAEAGEARPNMRYSNAKNLEASLLVDPSVALTDEDIEYSQRDVPWPTMMSMREVDAESGLYAIPMKRKR</sequence>
<evidence type="ECO:0000313" key="4">
    <source>
        <dbReference type="Proteomes" id="UP001601442"/>
    </source>
</evidence>
<dbReference type="InterPro" id="IPR001650">
    <property type="entry name" value="Helicase_C-like"/>
</dbReference>
<dbReference type="EMBL" id="JBIAMT010000001">
    <property type="protein sequence ID" value="MFF0496081.1"/>
    <property type="molecule type" value="Genomic_DNA"/>
</dbReference>
<feature type="compositionally biased region" description="Low complexity" evidence="1">
    <location>
        <begin position="64"/>
        <end position="77"/>
    </location>
</feature>
<feature type="domain" description="Helicase C-terminal" evidence="2">
    <location>
        <begin position="749"/>
        <end position="932"/>
    </location>
</feature>